<comment type="caution">
    <text evidence="1">The sequence shown here is derived from an EMBL/GenBank/DDBJ whole genome shotgun (WGS) entry which is preliminary data.</text>
</comment>
<name>A0ACC6PKW3_9ACTN</name>
<proteinExistence type="predicted"/>
<accession>A0ACC6PKW3</accession>
<evidence type="ECO:0000313" key="1">
    <source>
        <dbReference type="EMBL" id="MEJ8631980.1"/>
    </source>
</evidence>
<gene>
    <name evidence="1" type="ORF">WKI67_00485</name>
</gene>
<dbReference type="EMBL" id="JBBKAJ010000002">
    <property type="protein sequence ID" value="MEJ8631980.1"/>
    <property type="molecule type" value="Genomic_DNA"/>
</dbReference>
<protein>
    <submittedName>
        <fullName evidence="1">Uncharacterized protein</fullName>
    </submittedName>
</protein>
<dbReference type="Proteomes" id="UP001377168">
    <property type="component" value="Unassembled WGS sequence"/>
</dbReference>
<sequence length="66" mass="6902">MAANLRAEAEPEPTEDAAEPQTAETADEGQEQVGSDVSEETMGPSPAPAVPTQVPGETKARRRPQS</sequence>
<evidence type="ECO:0000313" key="2">
    <source>
        <dbReference type="Proteomes" id="UP001377168"/>
    </source>
</evidence>
<reference evidence="1" key="1">
    <citation type="submission" date="2024-03" db="EMBL/GenBank/DDBJ databases">
        <title>Novel Streptomyces species of biotechnological and ecological value are a feature of Machair soil.</title>
        <authorList>
            <person name="Prole J.R."/>
            <person name="Goodfellow M."/>
            <person name="Allenby N."/>
            <person name="Ward A.C."/>
        </authorList>
    </citation>
    <scope>NUCLEOTIDE SEQUENCE</scope>
    <source>
        <strain evidence="1">MS2.AVA.5</strain>
    </source>
</reference>
<keyword evidence="2" id="KW-1185">Reference proteome</keyword>
<organism evidence="1 2">
    <name type="scientific">Streptomyces achmelvichensis</name>
    <dbReference type="NCBI Taxonomy" id="3134111"/>
    <lineage>
        <taxon>Bacteria</taxon>
        <taxon>Bacillati</taxon>
        <taxon>Actinomycetota</taxon>
        <taxon>Actinomycetes</taxon>
        <taxon>Kitasatosporales</taxon>
        <taxon>Streptomycetaceae</taxon>
        <taxon>Streptomyces</taxon>
    </lineage>
</organism>